<accession>A0A2T5RMZ4</accession>
<evidence type="ECO:0000313" key="8">
    <source>
        <dbReference type="Proteomes" id="UP000244089"/>
    </source>
</evidence>
<dbReference type="GO" id="GO:0043190">
    <property type="term" value="C:ATP-binding cassette (ABC) transporter complex"/>
    <property type="evidence" value="ECO:0007669"/>
    <property type="project" value="InterPro"/>
</dbReference>
<keyword evidence="3" id="KW-0813">Transport</keyword>
<dbReference type="PROSITE" id="PS01040">
    <property type="entry name" value="SBP_BACTERIAL_5"/>
    <property type="match status" value="1"/>
</dbReference>
<evidence type="ECO:0000256" key="1">
    <source>
        <dbReference type="ARBA" id="ARBA00004193"/>
    </source>
</evidence>
<dbReference type="PIRSF" id="PIRSF002741">
    <property type="entry name" value="MppA"/>
    <property type="match status" value="1"/>
</dbReference>
<dbReference type="GO" id="GO:0015833">
    <property type="term" value="P:peptide transport"/>
    <property type="evidence" value="ECO:0007669"/>
    <property type="project" value="TreeGrafter"/>
</dbReference>
<dbReference type="PANTHER" id="PTHR30290">
    <property type="entry name" value="PERIPLASMIC BINDING COMPONENT OF ABC TRANSPORTER"/>
    <property type="match status" value="1"/>
</dbReference>
<dbReference type="CDD" id="cd08500">
    <property type="entry name" value="PBP2_NikA_DppA_OppA_like_4"/>
    <property type="match status" value="1"/>
</dbReference>
<dbReference type="EMBL" id="QAXS01000006">
    <property type="protein sequence ID" value="PTW00886.1"/>
    <property type="molecule type" value="Genomic_DNA"/>
</dbReference>
<keyword evidence="4 5" id="KW-0732">Signal</keyword>
<dbReference type="InterPro" id="IPR030678">
    <property type="entry name" value="Peptide/Ni-bd"/>
</dbReference>
<feature type="signal peptide" evidence="5">
    <location>
        <begin position="1"/>
        <end position="23"/>
    </location>
</feature>
<feature type="domain" description="Solute-binding protein family 5" evidence="6">
    <location>
        <begin position="87"/>
        <end position="478"/>
    </location>
</feature>
<dbReference type="Gene3D" id="3.10.105.10">
    <property type="entry name" value="Dipeptide-binding Protein, Domain 3"/>
    <property type="match status" value="1"/>
</dbReference>
<dbReference type="PANTHER" id="PTHR30290:SF9">
    <property type="entry name" value="OLIGOPEPTIDE-BINDING PROTEIN APPA"/>
    <property type="match status" value="1"/>
</dbReference>
<evidence type="ECO:0000256" key="3">
    <source>
        <dbReference type="ARBA" id="ARBA00022448"/>
    </source>
</evidence>
<organism evidence="7 8">
    <name type="scientific">Halanaerobium saccharolyticum</name>
    <dbReference type="NCBI Taxonomy" id="43595"/>
    <lineage>
        <taxon>Bacteria</taxon>
        <taxon>Bacillati</taxon>
        <taxon>Bacillota</taxon>
        <taxon>Clostridia</taxon>
        <taxon>Halanaerobiales</taxon>
        <taxon>Halanaerobiaceae</taxon>
        <taxon>Halanaerobium</taxon>
    </lineage>
</organism>
<evidence type="ECO:0000256" key="5">
    <source>
        <dbReference type="SAM" id="SignalP"/>
    </source>
</evidence>
<dbReference type="InterPro" id="IPR023765">
    <property type="entry name" value="SBP_5_CS"/>
</dbReference>
<protein>
    <submittedName>
        <fullName evidence="7">Peptide/nickel transport system substrate-binding protein</fullName>
    </submittedName>
</protein>
<dbReference type="Pfam" id="PF00496">
    <property type="entry name" value="SBP_bac_5"/>
    <property type="match status" value="1"/>
</dbReference>
<evidence type="ECO:0000256" key="4">
    <source>
        <dbReference type="ARBA" id="ARBA00022729"/>
    </source>
</evidence>
<evidence type="ECO:0000313" key="7">
    <source>
        <dbReference type="EMBL" id="PTW00886.1"/>
    </source>
</evidence>
<feature type="chain" id="PRO_5015626070" evidence="5">
    <location>
        <begin position="24"/>
        <end position="587"/>
    </location>
</feature>
<evidence type="ECO:0000256" key="2">
    <source>
        <dbReference type="ARBA" id="ARBA00005695"/>
    </source>
</evidence>
<comment type="similarity">
    <text evidence="2">Belongs to the bacterial solute-binding protein 5 family.</text>
</comment>
<name>A0A2T5RMZ4_9FIRM</name>
<dbReference type="SUPFAM" id="SSF53850">
    <property type="entry name" value="Periplasmic binding protein-like II"/>
    <property type="match status" value="1"/>
</dbReference>
<dbReference type="RefSeq" id="WP_108138818.1">
    <property type="nucleotide sequence ID" value="NZ_QAXS01000006.1"/>
</dbReference>
<reference evidence="7 8" key="1">
    <citation type="submission" date="2018-04" db="EMBL/GenBank/DDBJ databases">
        <title>Subsurface microbial communities from deep shales in Ohio and West Virginia, USA.</title>
        <authorList>
            <person name="Wrighton K."/>
        </authorList>
    </citation>
    <scope>NUCLEOTIDE SEQUENCE [LARGE SCALE GENOMIC DNA]</scope>
    <source>
        <strain evidence="7 8">WC1</strain>
    </source>
</reference>
<dbReference type="GO" id="GO:0042597">
    <property type="term" value="C:periplasmic space"/>
    <property type="evidence" value="ECO:0007669"/>
    <property type="project" value="UniProtKB-ARBA"/>
</dbReference>
<dbReference type="AlphaFoldDB" id="A0A2T5RMZ4"/>
<evidence type="ECO:0000259" key="6">
    <source>
        <dbReference type="Pfam" id="PF00496"/>
    </source>
</evidence>
<dbReference type="GO" id="GO:1904680">
    <property type="term" value="F:peptide transmembrane transporter activity"/>
    <property type="evidence" value="ECO:0007669"/>
    <property type="project" value="TreeGrafter"/>
</dbReference>
<proteinExistence type="inferred from homology"/>
<dbReference type="InterPro" id="IPR000914">
    <property type="entry name" value="SBP_5_dom"/>
</dbReference>
<dbReference type="InterPro" id="IPR039424">
    <property type="entry name" value="SBP_5"/>
</dbReference>
<dbReference type="Proteomes" id="UP000244089">
    <property type="component" value="Unassembled WGS sequence"/>
</dbReference>
<sequence>MKKFFSLSLILVLVLGLSFTVGAQELERKVVSDSLIGEIGEYGGEYVISLTSAPQTFNYYGAIDWSTFSIMTNVLDSLVEANPVTKEIEPGLAKSWEYSDDGTTVTLNLRKGVKWSDDEPFNADDVIFTFNNLTLNPNAEANEVSRYEIEGEMVEFTKVDEYTVEVNLPAPYGPFMKILSQAPIAPEHKLAKHLDPENPGAINEAWSTGTELSEIVGTGPFTIDQYSVDQKLVLKRNPNSWRYDSEGNQLPYVDQLVYVFVQNSEVQLAQFQAGEIDQLTISGKDFPMLKQQEVDGADFKVLTGKPVNPTPSPTHLSFNFDIADKELREAFRTLEFREAMAHLIDRQRIIDDVYNTLAIESGMPVVPTNKAFYNPEIEELRRDFNLEKARTILDDLGYEDTDGDGIRELADGEDFEFTLTTAVDSQDRVDIASLLKDNLEEVGIKVNLNLIKGSLVFDKALAGEFESMVMAFGNQPDPQFRKAIWQPGRALYYWHLSTMGENDQPVMENMFDWEKEIFEMFEKGQVTMEHSARREYYDRWQLINAQKLPVIFITKGMDLSAVQDNVGNYYVNDNGIIVGVNYTVYKK</sequence>
<comment type="caution">
    <text evidence="7">The sequence shown here is derived from an EMBL/GenBank/DDBJ whole genome shotgun (WGS) entry which is preliminary data.</text>
</comment>
<gene>
    <name evidence="7" type="ORF">C8C76_10642</name>
</gene>
<dbReference type="OrthoDB" id="9772924at2"/>
<comment type="subcellular location">
    <subcellularLocation>
        <location evidence="1">Cell membrane</location>
        <topology evidence="1">Lipid-anchor</topology>
    </subcellularLocation>
</comment>
<dbReference type="Gene3D" id="3.40.190.10">
    <property type="entry name" value="Periplasmic binding protein-like II"/>
    <property type="match status" value="1"/>
</dbReference>